<reference evidence="2" key="1">
    <citation type="submission" date="2022-10" db="EMBL/GenBank/DDBJ databases">
        <title>The complete genomes of actinobacterial strains from the NBC collection.</title>
        <authorList>
            <person name="Joergensen T.S."/>
            <person name="Alvarez Arevalo M."/>
            <person name="Sterndorff E.B."/>
            <person name="Faurdal D."/>
            <person name="Vuksanovic O."/>
            <person name="Mourched A.-S."/>
            <person name="Charusanti P."/>
            <person name="Shaw S."/>
            <person name="Blin K."/>
            <person name="Weber T."/>
        </authorList>
    </citation>
    <scope>NUCLEOTIDE SEQUENCE</scope>
    <source>
        <strain evidence="2">NBC_00303</strain>
    </source>
</reference>
<dbReference type="Proteomes" id="UP001432312">
    <property type="component" value="Chromosome"/>
</dbReference>
<dbReference type="RefSeq" id="WP_030659784.1">
    <property type="nucleotide sequence ID" value="NZ_CP108036.1"/>
</dbReference>
<dbReference type="GeneID" id="95498959"/>
<evidence type="ECO:0000256" key="1">
    <source>
        <dbReference type="SAM" id="MobiDB-lite"/>
    </source>
</evidence>
<sequence>MSLQNYSIAQTAEILCCYVGFLEENLADLPHQKIGKAVAFDDEEIAQIKEMFRVRPAAPSARAASAPPAGAPSITQIRPKGARRTG</sequence>
<name>A0ABZ1QEN7_9ACTN</name>
<protein>
    <submittedName>
        <fullName evidence="2">Uncharacterized protein</fullName>
    </submittedName>
</protein>
<feature type="region of interest" description="Disordered" evidence="1">
    <location>
        <begin position="57"/>
        <end position="86"/>
    </location>
</feature>
<evidence type="ECO:0000313" key="3">
    <source>
        <dbReference type="Proteomes" id="UP001432312"/>
    </source>
</evidence>
<keyword evidence="3" id="KW-1185">Reference proteome</keyword>
<dbReference type="EMBL" id="CP108036">
    <property type="protein sequence ID" value="WUN81128.1"/>
    <property type="molecule type" value="Genomic_DNA"/>
</dbReference>
<accession>A0ABZ1QEN7</accession>
<organism evidence="2 3">
    <name type="scientific">Streptomyces erythrochromogenes</name>
    <dbReference type="NCBI Taxonomy" id="285574"/>
    <lineage>
        <taxon>Bacteria</taxon>
        <taxon>Bacillati</taxon>
        <taxon>Actinomycetota</taxon>
        <taxon>Actinomycetes</taxon>
        <taxon>Kitasatosporales</taxon>
        <taxon>Streptomycetaceae</taxon>
        <taxon>Streptomyces</taxon>
    </lineage>
</organism>
<gene>
    <name evidence="2" type="ORF">OHA91_22960</name>
</gene>
<proteinExistence type="predicted"/>
<feature type="compositionally biased region" description="Low complexity" evidence="1">
    <location>
        <begin position="57"/>
        <end position="73"/>
    </location>
</feature>
<evidence type="ECO:0000313" key="2">
    <source>
        <dbReference type="EMBL" id="WUN81128.1"/>
    </source>
</evidence>